<comment type="cofactor">
    <cofactor evidence="9">
        <name>Mg(2+)</name>
        <dbReference type="ChEBI" id="CHEBI:18420"/>
    </cofactor>
    <text evidence="9">Binds 1 Mg(2+) ion per subunit.</text>
</comment>
<comment type="pathway">
    <text evidence="1 9 11">Cofactor biosynthesis; thiamine diphosphate biosynthesis; thiamine phosphate from 4-amino-2-methyl-5-diphosphomethylpyrimidine and 4-methyl-5-(2-phosphoethyl)-thiazole: step 1/1.</text>
</comment>
<dbReference type="InterPro" id="IPR034291">
    <property type="entry name" value="TMP_synthase"/>
</dbReference>
<feature type="domain" description="Thiamine phosphate synthase/TenI" evidence="12">
    <location>
        <begin position="8"/>
        <end position="198"/>
    </location>
</feature>
<dbReference type="EC" id="2.5.1.3" evidence="9"/>
<dbReference type="PANTHER" id="PTHR20857:SF15">
    <property type="entry name" value="THIAMINE-PHOSPHATE SYNTHASE"/>
    <property type="match status" value="1"/>
</dbReference>
<evidence type="ECO:0000256" key="9">
    <source>
        <dbReference type="HAMAP-Rule" id="MF_00097"/>
    </source>
</evidence>
<evidence type="ECO:0000256" key="7">
    <source>
        <dbReference type="ARBA" id="ARBA00047851"/>
    </source>
</evidence>
<feature type="binding site" evidence="9">
    <location>
        <position position="143"/>
    </location>
    <ligand>
        <name>4-amino-2-methyl-5-(diphosphooxymethyl)pyrimidine</name>
        <dbReference type="ChEBI" id="CHEBI:57841"/>
    </ligand>
</feature>
<feature type="binding site" evidence="9">
    <location>
        <position position="96"/>
    </location>
    <ligand>
        <name>Mg(2+)</name>
        <dbReference type="ChEBI" id="CHEBI:18420"/>
    </ligand>
</feature>
<evidence type="ECO:0000256" key="11">
    <source>
        <dbReference type="RuleBase" id="RU004253"/>
    </source>
</evidence>
<dbReference type="CDD" id="cd00564">
    <property type="entry name" value="TMP_TenI"/>
    <property type="match status" value="1"/>
</dbReference>
<evidence type="ECO:0000256" key="1">
    <source>
        <dbReference type="ARBA" id="ARBA00005165"/>
    </source>
</evidence>
<dbReference type="NCBIfam" id="TIGR00693">
    <property type="entry name" value="thiE"/>
    <property type="match status" value="1"/>
</dbReference>
<evidence type="ECO:0000256" key="6">
    <source>
        <dbReference type="ARBA" id="ARBA00047334"/>
    </source>
</evidence>
<evidence type="ECO:0000259" key="12">
    <source>
        <dbReference type="Pfam" id="PF02581"/>
    </source>
</evidence>
<protein>
    <recommendedName>
        <fullName evidence="9">Thiamine-phosphate synthase</fullName>
        <shortName evidence="9">TP synthase</shortName>
        <shortName evidence="9">TPS</shortName>
        <ecNumber evidence="9">2.5.1.3</ecNumber>
    </recommendedName>
    <alternativeName>
        <fullName evidence="9">Thiamine-phosphate pyrophosphorylase</fullName>
        <shortName evidence="9">TMP pyrophosphorylase</shortName>
        <shortName evidence="9">TMP-PPase</shortName>
    </alternativeName>
</protein>
<dbReference type="Pfam" id="PF02581">
    <property type="entry name" value="TMP-TENI"/>
    <property type="match status" value="1"/>
</dbReference>
<evidence type="ECO:0000256" key="10">
    <source>
        <dbReference type="RuleBase" id="RU003826"/>
    </source>
</evidence>
<dbReference type="InterPro" id="IPR022998">
    <property type="entry name" value="ThiamineP_synth_TenI"/>
</dbReference>
<dbReference type="SUPFAM" id="SSF51391">
    <property type="entry name" value="Thiamin phosphate synthase"/>
    <property type="match status" value="1"/>
</dbReference>
<dbReference type="InterPro" id="IPR013785">
    <property type="entry name" value="Aldolase_TIM"/>
</dbReference>
<dbReference type="HAMAP" id="MF_00097">
    <property type="entry name" value="TMP_synthase"/>
    <property type="match status" value="1"/>
</dbReference>
<dbReference type="InterPro" id="IPR036206">
    <property type="entry name" value="ThiamineP_synth_sf"/>
</dbReference>
<feature type="binding site" evidence="9">
    <location>
        <position position="175"/>
    </location>
    <ligand>
        <name>2-[(2R,5Z)-2-carboxy-4-methylthiazol-5(2H)-ylidene]ethyl phosphate</name>
        <dbReference type="ChEBI" id="CHEBI:62899"/>
    </ligand>
</feature>
<evidence type="ECO:0000256" key="5">
    <source>
        <dbReference type="ARBA" id="ARBA00022977"/>
    </source>
</evidence>
<sequence length="226" mass="23470">MTRPLGRLYLVATPRPDQPEDEFVVRVEAALDGGVDTLQLRCKADSPAYGEARAVIRLAGRLRDLAHARGVPLFINDRVDIAAASGADGVHLGQGDLPLTWARALAPGLRVGLSTHAPAQAAAAATQRPAYFAVGPVHATPTKPGRAAAGLEYVRQVARAYPEARTGIPWYAIGGLDLQNVAAVIAAGASRIAVVRAVLDAPDPAEAAAALCRALSAPVVEEAVCR</sequence>
<evidence type="ECO:0000256" key="3">
    <source>
        <dbReference type="ARBA" id="ARBA00022723"/>
    </source>
</evidence>
<dbReference type="Gene3D" id="3.20.20.70">
    <property type="entry name" value="Aldolase class I"/>
    <property type="match status" value="1"/>
</dbReference>
<dbReference type="Proteomes" id="UP000647587">
    <property type="component" value="Unassembled WGS sequence"/>
</dbReference>
<organism evidence="13 14">
    <name type="scientific">Deinococcus malanensis</name>
    <dbReference type="NCBI Taxonomy" id="1706855"/>
    <lineage>
        <taxon>Bacteria</taxon>
        <taxon>Thermotogati</taxon>
        <taxon>Deinococcota</taxon>
        <taxon>Deinococci</taxon>
        <taxon>Deinococcales</taxon>
        <taxon>Deinococcaceae</taxon>
        <taxon>Deinococcus</taxon>
    </lineage>
</organism>
<reference evidence="14" key="1">
    <citation type="journal article" date="2019" name="Int. J. Syst. Evol. Microbiol.">
        <title>The Global Catalogue of Microorganisms (GCM) 10K type strain sequencing project: providing services to taxonomists for standard genome sequencing and annotation.</title>
        <authorList>
            <consortium name="The Broad Institute Genomics Platform"/>
            <consortium name="The Broad Institute Genome Sequencing Center for Infectious Disease"/>
            <person name="Wu L."/>
            <person name="Ma J."/>
        </authorList>
    </citation>
    <scope>NUCLEOTIDE SEQUENCE [LARGE SCALE GENOMIC DNA]</scope>
    <source>
        <strain evidence="14">JCM 30331</strain>
    </source>
</reference>
<dbReference type="EMBL" id="BMPP01000010">
    <property type="protein sequence ID" value="GGK30969.1"/>
    <property type="molecule type" value="Genomic_DNA"/>
</dbReference>
<dbReference type="PANTHER" id="PTHR20857">
    <property type="entry name" value="THIAMINE-PHOSPHATE PYROPHOSPHORYLASE"/>
    <property type="match status" value="1"/>
</dbReference>
<evidence type="ECO:0000313" key="14">
    <source>
        <dbReference type="Proteomes" id="UP000647587"/>
    </source>
</evidence>
<evidence type="ECO:0000256" key="8">
    <source>
        <dbReference type="ARBA" id="ARBA00047883"/>
    </source>
</evidence>
<comment type="catalytic activity">
    <reaction evidence="6 9 10">
        <text>4-methyl-5-(2-phosphooxyethyl)-thiazole + 4-amino-2-methyl-5-(diphosphooxymethyl)pyrimidine + H(+) = thiamine phosphate + diphosphate</text>
        <dbReference type="Rhea" id="RHEA:22328"/>
        <dbReference type="ChEBI" id="CHEBI:15378"/>
        <dbReference type="ChEBI" id="CHEBI:33019"/>
        <dbReference type="ChEBI" id="CHEBI:37575"/>
        <dbReference type="ChEBI" id="CHEBI:57841"/>
        <dbReference type="ChEBI" id="CHEBI:58296"/>
        <dbReference type="EC" id="2.5.1.3"/>
    </reaction>
</comment>
<comment type="catalytic activity">
    <reaction evidence="8 9 10">
        <text>2-[(2R,5Z)-2-carboxy-4-methylthiazol-5(2H)-ylidene]ethyl phosphate + 4-amino-2-methyl-5-(diphosphooxymethyl)pyrimidine + 2 H(+) = thiamine phosphate + CO2 + diphosphate</text>
        <dbReference type="Rhea" id="RHEA:47844"/>
        <dbReference type="ChEBI" id="CHEBI:15378"/>
        <dbReference type="ChEBI" id="CHEBI:16526"/>
        <dbReference type="ChEBI" id="CHEBI:33019"/>
        <dbReference type="ChEBI" id="CHEBI:37575"/>
        <dbReference type="ChEBI" id="CHEBI:57841"/>
        <dbReference type="ChEBI" id="CHEBI:62899"/>
        <dbReference type="EC" id="2.5.1.3"/>
    </reaction>
</comment>
<evidence type="ECO:0000256" key="2">
    <source>
        <dbReference type="ARBA" id="ARBA00022679"/>
    </source>
</evidence>
<comment type="similarity">
    <text evidence="9 10">Belongs to the thiamine-phosphate synthase family.</text>
</comment>
<evidence type="ECO:0000313" key="13">
    <source>
        <dbReference type="EMBL" id="GGK30969.1"/>
    </source>
</evidence>
<feature type="binding site" evidence="9">
    <location>
        <begin position="39"/>
        <end position="43"/>
    </location>
    <ligand>
        <name>4-amino-2-methyl-5-(diphosphooxymethyl)pyrimidine</name>
        <dbReference type="ChEBI" id="CHEBI:57841"/>
    </ligand>
</feature>
<name>A0ABQ2EXC1_9DEIO</name>
<keyword evidence="2 9" id="KW-0808">Transferase</keyword>
<accession>A0ABQ2EXC1</accession>
<feature type="binding site" evidence="9">
    <location>
        <position position="114"/>
    </location>
    <ligand>
        <name>4-amino-2-methyl-5-(diphosphooxymethyl)pyrimidine</name>
        <dbReference type="ChEBI" id="CHEBI:57841"/>
    </ligand>
</feature>
<dbReference type="RefSeq" id="WP_189009376.1">
    <property type="nucleotide sequence ID" value="NZ_BMPP01000010.1"/>
</dbReference>
<comment type="function">
    <text evidence="9">Condenses 4-methyl-5-(beta-hydroxyethyl)thiazole monophosphate (THZ-P) and 2-methyl-4-amino-5-hydroxymethyl pyrimidine pyrophosphate (HMP-PP) to form thiamine monophosphate (TMP).</text>
</comment>
<evidence type="ECO:0000256" key="4">
    <source>
        <dbReference type="ARBA" id="ARBA00022842"/>
    </source>
</evidence>
<proteinExistence type="inferred from homology"/>
<keyword evidence="3 9" id="KW-0479">Metal-binding</keyword>
<keyword evidence="14" id="KW-1185">Reference proteome</keyword>
<comment type="catalytic activity">
    <reaction evidence="7 9 10">
        <text>2-(2-carboxy-4-methylthiazol-5-yl)ethyl phosphate + 4-amino-2-methyl-5-(diphosphooxymethyl)pyrimidine + 2 H(+) = thiamine phosphate + CO2 + diphosphate</text>
        <dbReference type="Rhea" id="RHEA:47848"/>
        <dbReference type="ChEBI" id="CHEBI:15378"/>
        <dbReference type="ChEBI" id="CHEBI:16526"/>
        <dbReference type="ChEBI" id="CHEBI:33019"/>
        <dbReference type="ChEBI" id="CHEBI:37575"/>
        <dbReference type="ChEBI" id="CHEBI:57841"/>
        <dbReference type="ChEBI" id="CHEBI:62890"/>
        <dbReference type="EC" id="2.5.1.3"/>
    </reaction>
</comment>
<comment type="caution">
    <text evidence="9">Lacks conserved residue(s) required for the propagation of feature annotation.</text>
</comment>
<feature type="binding site" evidence="9">
    <location>
        <position position="77"/>
    </location>
    <ligand>
        <name>Mg(2+)</name>
        <dbReference type="ChEBI" id="CHEBI:18420"/>
    </ligand>
</feature>
<feature type="binding site" evidence="9">
    <location>
        <position position="76"/>
    </location>
    <ligand>
        <name>4-amino-2-methyl-5-(diphosphooxymethyl)pyrimidine</name>
        <dbReference type="ChEBI" id="CHEBI:57841"/>
    </ligand>
</feature>
<keyword evidence="4 9" id="KW-0460">Magnesium</keyword>
<comment type="caution">
    <text evidence="13">The sequence shown here is derived from an EMBL/GenBank/DDBJ whole genome shotgun (WGS) entry which is preliminary data.</text>
</comment>
<keyword evidence="5 9" id="KW-0784">Thiamine biosynthesis</keyword>
<gene>
    <name evidence="9 13" type="primary">thiE</name>
    <name evidence="13" type="ORF">GCM10008955_26020</name>
</gene>
<feature type="binding site" evidence="9">
    <location>
        <begin position="140"/>
        <end position="142"/>
    </location>
    <ligand>
        <name>2-[(2R,5Z)-2-carboxy-4-methylthiazol-5(2H)-ylidene]ethyl phosphate</name>
        <dbReference type="ChEBI" id="CHEBI:62899"/>
    </ligand>
</feature>